<evidence type="ECO:0000256" key="9">
    <source>
        <dbReference type="ARBA" id="ARBA00043187"/>
    </source>
</evidence>
<evidence type="ECO:0000256" key="7">
    <source>
        <dbReference type="ARBA" id="ARBA00042722"/>
    </source>
</evidence>
<sequence>MVVTKESRIKGALLGVHAGDSLGATVEFNPWKTIQAKYPNGLRDIVGGGSFRWAPGAATDDTDLTRAVLLAYYDSAKHKKQGSDPQDSGSKGSDSLVQTAAKYMLDWYEGNNWPGRAKGRRPNDVGGATATALSAFGKSRDPTKSGCGEGNAGNGSLMRCIATGLFQSDPQKLVEESEAISKVTHGDSECVISCAVYNVMVRELVGGKTPNEAWDAGMDLVNKMKEKENRNRNGYRYKAAAHIEKVLNGAKVVSLHDLASNGPLKSANWKTELPFDASGYVLESLKLAVAAMLDERSLEDVLVDVVRVGRDTDTNGAIAGGLLGARDGVEAIPPRWLEQLQFRNEFEEIVDYILGSAA</sequence>
<dbReference type="PANTHER" id="PTHR16222">
    <property type="entry name" value="ADP-RIBOSYLGLYCOHYDROLASE"/>
    <property type="match status" value="1"/>
</dbReference>
<evidence type="ECO:0000256" key="11">
    <source>
        <dbReference type="ARBA" id="ARBA00049015"/>
    </source>
</evidence>
<comment type="cofactor">
    <cofactor evidence="12">
        <name>Mg(2+)</name>
        <dbReference type="ChEBI" id="CHEBI:18420"/>
    </cofactor>
    <text evidence="12">Binds 2 magnesium ions per subunit.</text>
</comment>
<evidence type="ECO:0000256" key="8">
    <source>
        <dbReference type="ARBA" id="ARBA00042850"/>
    </source>
</evidence>
<dbReference type="GO" id="GO:0046872">
    <property type="term" value="F:metal ion binding"/>
    <property type="evidence" value="ECO:0007669"/>
    <property type="project" value="UniProtKB-KW"/>
</dbReference>
<feature type="binding site" evidence="12">
    <location>
        <position position="314"/>
    </location>
    <ligand>
        <name>Mg(2+)</name>
        <dbReference type="ChEBI" id="CHEBI:18420"/>
        <label>1</label>
    </ligand>
</feature>
<evidence type="ECO:0000256" key="12">
    <source>
        <dbReference type="PIRSR" id="PIRSR605502-1"/>
    </source>
</evidence>
<comment type="similarity">
    <text evidence="1">Belongs to the ADP-ribosylglycohydrolase family.</text>
</comment>
<evidence type="ECO:0000313" key="13">
    <source>
        <dbReference type="EMBL" id="KAK4465312.1"/>
    </source>
</evidence>
<feature type="binding site" evidence="12">
    <location>
        <position position="61"/>
    </location>
    <ligand>
        <name>Mg(2+)</name>
        <dbReference type="ChEBI" id="CHEBI:18420"/>
        <label>1</label>
    </ligand>
</feature>
<dbReference type="Pfam" id="PF03747">
    <property type="entry name" value="ADP_ribosyl_GH"/>
    <property type="match status" value="1"/>
</dbReference>
<proteinExistence type="inferred from homology"/>
<evidence type="ECO:0000256" key="4">
    <source>
        <dbReference type="ARBA" id="ARBA00041057"/>
    </source>
</evidence>
<dbReference type="EC" id="3.2.1.143" evidence="2"/>
<reference evidence="13" key="1">
    <citation type="journal article" date="2023" name="Mol. Phylogenet. Evol.">
        <title>Genome-scale phylogeny and comparative genomics of the fungal order Sordariales.</title>
        <authorList>
            <person name="Hensen N."/>
            <person name="Bonometti L."/>
            <person name="Westerberg I."/>
            <person name="Brannstrom I.O."/>
            <person name="Guillou S."/>
            <person name="Cros-Aarteil S."/>
            <person name="Calhoun S."/>
            <person name="Haridas S."/>
            <person name="Kuo A."/>
            <person name="Mondo S."/>
            <person name="Pangilinan J."/>
            <person name="Riley R."/>
            <person name="LaButti K."/>
            <person name="Andreopoulos B."/>
            <person name="Lipzen A."/>
            <person name="Chen C."/>
            <person name="Yan M."/>
            <person name="Daum C."/>
            <person name="Ng V."/>
            <person name="Clum A."/>
            <person name="Steindorff A."/>
            <person name="Ohm R.A."/>
            <person name="Martin F."/>
            <person name="Silar P."/>
            <person name="Natvig D.O."/>
            <person name="Lalanne C."/>
            <person name="Gautier V."/>
            <person name="Ament-Velasquez S.L."/>
            <person name="Kruys A."/>
            <person name="Hutchinson M.I."/>
            <person name="Powell A.J."/>
            <person name="Barry K."/>
            <person name="Miller A.N."/>
            <person name="Grigoriev I.V."/>
            <person name="Debuchy R."/>
            <person name="Gladieux P."/>
            <person name="Hiltunen Thoren M."/>
            <person name="Johannesson H."/>
        </authorList>
    </citation>
    <scope>NUCLEOTIDE SEQUENCE</scope>
    <source>
        <strain evidence="13">PSN324</strain>
    </source>
</reference>
<dbReference type="InterPro" id="IPR005502">
    <property type="entry name" value="Ribosyl_crysJ1"/>
</dbReference>
<protein>
    <recommendedName>
        <fullName evidence="4">ADP-ribosylhydrolase ARH3</fullName>
        <ecNumber evidence="2">3.2.1.143</ecNumber>
    </recommendedName>
    <alternativeName>
        <fullName evidence="5">ADP-ribose glycohydrolase ARH3</fullName>
    </alternativeName>
    <alternativeName>
        <fullName evidence="6">ADP-ribosylhydrolase 3</fullName>
    </alternativeName>
    <alternativeName>
        <fullName evidence="9">O-acetyl-ADP-ribose deacetylase ARH3</fullName>
    </alternativeName>
    <alternativeName>
        <fullName evidence="10">Poly(ADP-ribose) glycohydrolase ARH3</fullName>
    </alternativeName>
    <alternativeName>
        <fullName evidence="8">[Protein ADP-ribosylarginine] hydrolase-like protein 2</fullName>
    </alternativeName>
    <alternativeName>
        <fullName evidence="7">[Protein ADP-ribosylserine] hydrolase</fullName>
    </alternativeName>
</protein>
<comment type="caution">
    <text evidence="13">The sequence shown here is derived from an EMBL/GenBank/DDBJ whole genome shotgun (WGS) entry which is preliminary data.</text>
</comment>
<name>A0AAV9HX96_9PEZI</name>
<evidence type="ECO:0000256" key="10">
    <source>
        <dbReference type="ARBA" id="ARBA00043193"/>
    </source>
</evidence>
<feature type="binding site" evidence="12">
    <location>
        <position position="311"/>
    </location>
    <ligand>
        <name>Mg(2+)</name>
        <dbReference type="ChEBI" id="CHEBI:18420"/>
        <label>1</label>
    </ligand>
</feature>
<feature type="binding site" evidence="12">
    <location>
        <position position="313"/>
    </location>
    <ligand>
        <name>Mg(2+)</name>
        <dbReference type="ChEBI" id="CHEBI:18420"/>
        <label>1</label>
    </ligand>
</feature>
<dbReference type="InterPro" id="IPR050792">
    <property type="entry name" value="ADP-ribosylglycohydrolase"/>
</dbReference>
<dbReference type="Gene3D" id="1.10.4080.10">
    <property type="entry name" value="ADP-ribosylation/Crystallin J1"/>
    <property type="match status" value="1"/>
</dbReference>
<reference evidence="13" key="2">
    <citation type="submission" date="2023-06" db="EMBL/GenBank/DDBJ databases">
        <authorList>
            <consortium name="Lawrence Berkeley National Laboratory"/>
            <person name="Mondo S.J."/>
            <person name="Hensen N."/>
            <person name="Bonometti L."/>
            <person name="Westerberg I."/>
            <person name="Brannstrom I.O."/>
            <person name="Guillou S."/>
            <person name="Cros-Aarteil S."/>
            <person name="Calhoun S."/>
            <person name="Haridas S."/>
            <person name="Kuo A."/>
            <person name="Pangilinan J."/>
            <person name="Riley R."/>
            <person name="Labutti K."/>
            <person name="Andreopoulos B."/>
            <person name="Lipzen A."/>
            <person name="Chen C."/>
            <person name="Yanf M."/>
            <person name="Daum C."/>
            <person name="Ng V."/>
            <person name="Clum A."/>
            <person name="Steindorff A."/>
            <person name="Ohm R."/>
            <person name="Martin F."/>
            <person name="Silar P."/>
            <person name="Natvig D."/>
            <person name="Lalanne C."/>
            <person name="Gautier V."/>
            <person name="Ament-Velasquez S.L."/>
            <person name="Kruys A."/>
            <person name="Hutchinson M.I."/>
            <person name="Powell A.J."/>
            <person name="Barry K."/>
            <person name="Miller A.N."/>
            <person name="Grigoriev I.V."/>
            <person name="Debuchy R."/>
            <person name="Gladieux P."/>
            <person name="Thoren M.H."/>
            <person name="Johannesson H."/>
        </authorList>
    </citation>
    <scope>NUCLEOTIDE SEQUENCE</scope>
    <source>
        <strain evidence="13">PSN324</strain>
    </source>
</reference>
<evidence type="ECO:0000256" key="5">
    <source>
        <dbReference type="ARBA" id="ARBA00042398"/>
    </source>
</evidence>
<keyword evidence="14" id="KW-1185">Reference proteome</keyword>
<feature type="binding site" evidence="12">
    <location>
        <position position="60"/>
    </location>
    <ligand>
        <name>Mg(2+)</name>
        <dbReference type="ChEBI" id="CHEBI:18420"/>
        <label>1</label>
    </ligand>
</feature>
<gene>
    <name evidence="13" type="ORF">QBC42DRAFT_195043</name>
</gene>
<feature type="binding site" evidence="12">
    <location>
        <position position="59"/>
    </location>
    <ligand>
        <name>Mg(2+)</name>
        <dbReference type="ChEBI" id="CHEBI:18420"/>
        <label>1</label>
    </ligand>
</feature>
<evidence type="ECO:0000256" key="1">
    <source>
        <dbReference type="ARBA" id="ARBA00010702"/>
    </source>
</evidence>
<accession>A0AAV9HX96</accession>
<keyword evidence="12" id="KW-0479">Metal-binding</keyword>
<dbReference type="AlphaFoldDB" id="A0AAV9HX96"/>
<dbReference type="InterPro" id="IPR036705">
    <property type="entry name" value="Ribosyl_crysJ1_sf"/>
</dbReference>
<comment type="catalytic activity">
    <reaction evidence="11">
        <text>alpha-NAD(+) + H2O = ADP-D-ribose + nicotinamide + H(+)</text>
        <dbReference type="Rhea" id="RHEA:68792"/>
        <dbReference type="ChEBI" id="CHEBI:15377"/>
        <dbReference type="ChEBI" id="CHEBI:15378"/>
        <dbReference type="ChEBI" id="CHEBI:17154"/>
        <dbReference type="ChEBI" id="CHEBI:57967"/>
        <dbReference type="ChEBI" id="CHEBI:77017"/>
    </reaction>
</comment>
<organism evidence="13 14">
    <name type="scientific">Cladorrhinum samala</name>
    <dbReference type="NCBI Taxonomy" id="585594"/>
    <lineage>
        <taxon>Eukaryota</taxon>
        <taxon>Fungi</taxon>
        <taxon>Dikarya</taxon>
        <taxon>Ascomycota</taxon>
        <taxon>Pezizomycotina</taxon>
        <taxon>Sordariomycetes</taxon>
        <taxon>Sordariomycetidae</taxon>
        <taxon>Sordariales</taxon>
        <taxon>Podosporaceae</taxon>
        <taxon>Cladorrhinum</taxon>
    </lineage>
</organism>
<dbReference type="SUPFAM" id="SSF101478">
    <property type="entry name" value="ADP-ribosylglycohydrolase"/>
    <property type="match status" value="1"/>
</dbReference>
<evidence type="ECO:0000313" key="14">
    <source>
        <dbReference type="Proteomes" id="UP001321749"/>
    </source>
</evidence>
<keyword evidence="3" id="KW-0378">Hydrolase</keyword>
<evidence type="ECO:0000256" key="3">
    <source>
        <dbReference type="ARBA" id="ARBA00022801"/>
    </source>
</evidence>
<evidence type="ECO:0000256" key="2">
    <source>
        <dbReference type="ARBA" id="ARBA00012255"/>
    </source>
</evidence>
<dbReference type="PANTHER" id="PTHR16222:SF24">
    <property type="entry name" value="ADP-RIBOSYLHYDROLASE ARH3"/>
    <property type="match status" value="1"/>
</dbReference>
<dbReference type="GO" id="GO:0004649">
    <property type="term" value="F:poly(ADP-ribose) glycohydrolase activity"/>
    <property type="evidence" value="ECO:0007669"/>
    <property type="project" value="UniProtKB-EC"/>
</dbReference>
<keyword evidence="12" id="KW-0460">Magnesium</keyword>
<dbReference type="Proteomes" id="UP001321749">
    <property type="component" value="Unassembled WGS sequence"/>
</dbReference>
<evidence type="ECO:0000256" key="6">
    <source>
        <dbReference type="ARBA" id="ARBA00042471"/>
    </source>
</evidence>
<dbReference type="EMBL" id="MU864940">
    <property type="protein sequence ID" value="KAK4465312.1"/>
    <property type="molecule type" value="Genomic_DNA"/>
</dbReference>